<organism evidence="2 3">
    <name type="scientific">Colletotrichum higginsianum (strain IMI 349063)</name>
    <name type="common">Crucifer anthracnose fungus</name>
    <dbReference type="NCBI Taxonomy" id="759273"/>
    <lineage>
        <taxon>Eukaryota</taxon>
        <taxon>Fungi</taxon>
        <taxon>Dikarya</taxon>
        <taxon>Ascomycota</taxon>
        <taxon>Pezizomycotina</taxon>
        <taxon>Sordariomycetes</taxon>
        <taxon>Hypocreomycetidae</taxon>
        <taxon>Glomerellales</taxon>
        <taxon>Glomerellaceae</taxon>
        <taxon>Colletotrichum</taxon>
        <taxon>Colletotrichum destructivum species complex</taxon>
    </lineage>
</organism>
<dbReference type="Proteomes" id="UP000092177">
    <property type="component" value="Chromosome 1"/>
</dbReference>
<dbReference type="EMBL" id="LTAN01000001">
    <property type="protein sequence ID" value="OBR15750.1"/>
    <property type="molecule type" value="Genomic_DNA"/>
</dbReference>
<reference evidence="3" key="1">
    <citation type="journal article" date="2017" name="BMC Genomics">
        <title>Gapless genome assembly of Colletotrichum higginsianum reveals chromosome structure and association of transposable elements with secondary metabolite gene clusters.</title>
        <authorList>
            <person name="Dallery J.-F."/>
            <person name="Lapalu N."/>
            <person name="Zampounis A."/>
            <person name="Pigne S."/>
            <person name="Luyten I."/>
            <person name="Amselem J."/>
            <person name="Wittenberg A.H.J."/>
            <person name="Zhou S."/>
            <person name="de Queiroz M.V."/>
            <person name="Robin G.P."/>
            <person name="Auger A."/>
            <person name="Hainaut M."/>
            <person name="Henrissat B."/>
            <person name="Kim K.-T."/>
            <person name="Lee Y.-H."/>
            <person name="Lespinet O."/>
            <person name="Schwartz D.C."/>
            <person name="Thon M.R."/>
            <person name="O'Connell R.J."/>
        </authorList>
    </citation>
    <scope>NUCLEOTIDE SEQUENCE [LARGE SCALE GENOMIC DNA]</scope>
    <source>
        <strain evidence="3">IMI 349063</strain>
    </source>
</reference>
<dbReference type="VEuPathDB" id="FungiDB:CH63R_00930"/>
<gene>
    <name evidence="2" type="ORF">CH63R_00930</name>
</gene>
<sequence>MLEPSTLTEYTSPWRRIIAFVADHIPNQKVCGAMTSFAGPLDRATVKNVWAAFCMTGGTIPTSWEVEYRNGEQIKKFETILRLATRPRPIYAEVEKAFMVAQNLRGVNYHGKTYDRDEAIDYVKAKEDAKKKTEEEKKKRALKKDQKNQDVAKNREKGDESVSRSAAQGAHEEAKKMADEEAEKKKAEEDLAKRREELEKRERKVDERERAMANQREKRNRDFDTDAQDENRPENKKEK</sequence>
<name>A0A1B7YUM5_COLHI</name>
<feature type="region of interest" description="Disordered" evidence="1">
    <location>
        <begin position="127"/>
        <end position="239"/>
    </location>
</feature>
<dbReference type="AlphaFoldDB" id="A0A1B7YUM5"/>
<protein>
    <submittedName>
        <fullName evidence="2">Uncharacterized protein</fullName>
    </submittedName>
</protein>
<dbReference type="KEGG" id="chig:CH63R_00930"/>
<evidence type="ECO:0000313" key="2">
    <source>
        <dbReference type="EMBL" id="OBR15750.1"/>
    </source>
</evidence>
<dbReference type="GeneID" id="28860012"/>
<comment type="caution">
    <text evidence="2">The sequence shown here is derived from an EMBL/GenBank/DDBJ whole genome shotgun (WGS) entry which is preliminary data.</text>
</comment>
<keyword evidence="3" id="KW-1185">Reference proteome</keyword>
<feature type="compositionally biased region" description="Basic and acidic residues" evidence="1">
    <location>
        <begin position="170"/>
        <end position="239"/>
    </location>
</feature>
<evidence type="ECO:0000313" key="3">
    <source>
        <dbReference type="Proteomes" id="UP000092177"/>
    </source>
</evidence>
<proteinExistence type="predicted"/>
<feature type="compositionally biased region" description="Basic and acidic residues" evidence="1">
    <location>
        <begin position="127"/>
        <end position="162"/>
    </location>
</feature>
<evidence type="ECO:0000256" key="1">
    <source>
        <dbReference type="SAM" id="MobiDB-lite"/>
    </source>
</evidence>
<dbReference type="RefSeq" id="XP_018164267.1">
    <property type="nucleotide sequence ID" value="XM_018295905.1"/>
</dbReference>
<accession>A0A1B7YUM5</accession>